<dbReference type="OrthoDB" id="1822491at2"/>
<reference evidence="7 8" key="1">
    <citation type="journal article" date="2018" name="J. Microbiol.">
        <title>Baekduia soli gen. nov., sp. nov., a novel bacterium isolated from the soil of Baekdu Mountain and proposal of a novel family name, Baekduiaceae fam. nov.</title>
        <authorList>
            <person name="An D.S."/>
            <person name="Siddiqi M.Z."/>
            <person name="Kim K.H."/>
            <person name="Yu H.S."/>
            <person name="Im W.T."/>
        </authorList>
    </citation>
    <scope>NUCLEOTIDE SEQUENCE [LARGE SCALE GENOMIC DNA]</scope>
    <source>
        <strain evidence="7 8">BR7-21</strain>
    </source>
</reference>
<evidence type="ECO:0000256" key="1">
    <source>
        <dbReference type="ARBA" id="ARBA00008857"/>
    </source>
</evidence>
<accession>A0A5B8UB89</accession>
<dbReference type="PROSITE" id="PS51898">
    <property type="entry name" value="TYR_RECOMBINASE"/>
    <property type="match status" value="1"/>
</dbReference>
<dbReference type="InterPro" id="IPR013762">
    <property type="entry name" value="Integrase-like_cat_sf"/>
</dbReference>
<comment type="similarity">
    <text evidence="1">Belongs to the 'phage' integrase family.</text>
</comment>
<proteinExistence type="inferred from homology"/>
<dbReference type="KEGG" id="bsol:FSW04_24620"/>
<dbReference type="PROSITE" id="PS51900">
    <property type="entry name" value="CB"/>
    <property type="match status" value="1"/>
</dbReference>
<dbReference type="InterPro" id="IPR044068">
    <property type="entry name" value="CB"/>
</dbReference>
<evidence type="ECO:0000256" key="2">
    <source>
        <dbReference type="ARBA" id="ARBA00023125"/>
    </source>
</evidence>
<evidence type="ECO:0000259" key="6">
    <source>
        <dbReference type="PROSITE" id="PS51900"/>
    </source>
</evidence>
<name>A0A5B8UB89_9ACTN</name>
<dbReference type="Pfam" id="PF00589">
    <property type="entry name" value="Phage_integrase"/>
    <property type="match status" value="1"/>
</dbReference>
<dbReference type="PANTHER" id="PTHR30349:SF64">
    <property type="entry name" value="PROPHAGE INTEGRASE INTD-RELATED"/>
    <property type="match status" value="1"/>
</dbReference>
<evidence type="ECO:0000256" key="4">
    <source>
        <dbReference type="PROSITE-ProRule" id="PRU01248"/>
    </source>
</evidence>
<dbReference type="PANTHER" id="PTHR30349">
    <property type="entry name" value="PHAGE INTEGRASE-RELATED"/>
    <property type="match status" value="1"/>
</dbReference>
<dbReference type="SUPFAM" id="SSF56349">
    <property type="entry name" value="DNA breaking-rejoining enzymes"/>
    <property type="match status" value="1"/>
</dbReference>
<dbReference type="InterPro" id="IPR010998">
    <property type="entry name" value="Integrase_recombinase_N"/>
</dbReference>
<dbReference type="RefSeq" id="WP_146923094.1">
    <property type="nucleotide sequence ID" value="NZ_CP042430.1"/>
</dbReference>
<dbReference type="GO" id="GO:0003677">
    <property type="term" value="F:DNA binding"/>
    <property type="evidence" value="ECO:0007669"/>
    <property type="project" value="UniProtKB-UniRule"/>
</dbReference>
<sequence>MSAVAPDLRSIERRRHRRTDGTVLESYRVRWAGPDGRRLSRAFDALEAAVAFRDELDRRAALIADGPSGRRSMTVADCYELWMREHVVPELALRTQNNYGGVWRRHLADRVGAELAIDVRPRHIKALRGDMLADGLGPQTVRKALQTLGALFAHALELDIVEINPVPQIRKPRVGSTRQVEVVDIATVERMRFIALDREGSPLTAIAISLGYLAGLRPGEWRALRWRDIREASLVVRDSTDVDGSLRGRTKTGRDRSIDLWSALAGDLAEWRALTPFAEPGDPIVPNGRRRHWSDDEAKRWGRRTFRRVALAAGWVDAAPNKLRHLHASLLIKEGRLDSREIASRMGHSIEMLENRYAHEIREYRGRRICIDDEIRLAREVATDVSASYRASTLAISLST</sequence>
<dbReference type="Gene3D" id="1.10.443.10">
    <property type="entry name" value="Intergrase catalytic core"/>
    <property type="match status" value="1"/>
</dbReference>
<keyword evidence="3" id="KW-0233">DNA recombination</keyword>
<keyword evidence="2 4" id="KW-0238">DNA-binding</keyword>
<dbReference type="GO" id="GO:0006310">
    <property type="term" value="P:DNA recombination"/>
    <property type="evidence" value="ECO:0007669"/>
    <property type="project" value="UniProtKB-KW"/>
</dbReference>
<evidence type="ECO:0000256" key="3">
    <source>
        <dbReference type="ARBA" id="ARBA00023172"/>
    </source>
</evidence>
<feature type="domain" description="Core-binding (CB)" evidence="6">
    <location>
        <begin position="73"/>
        <end position="156"/>
    </location>
</feature>
<organism evidence="7 8">
    <name type="scientific">Baekduia soli</name>
    <dbReference type="NCBI Taxonomy" id="496014"/>
    <lineage>
        <taxon>Bacteria</taxon>
        <taxon>Bacillati</taxon>
        <taxon>Actinomycetota</taxon>
        <taxon>Thermoleophilia</taxon>
        <taxon>Solirubrobacterales</taxon>
        <taxon>Baekduiaceae</taxon>
        <taxon>Baekduia</taxon>
    </lineage>
</organism>
<dbReference type="AlphaFoldDB" id="A0A5B8UB89"/>
<evidence type="ECO:0000313" key="8">
    <source>
        <dbReference type="Proteomes" id="UP000321805"/>
    </source>
</evidence>
<dbReference type="InterPro" id="IPR002104">
    <property type="entry name" value="Integrase_catalytic"/>
</dbReference>
<dbReference type="GO" id="GO:0015074">
    <property type="term" value="P:DNA integration"/>
    <property type="evidence" value="ECO:0007669"/>
    <property type="project" value="InterPro"/>
</dbReference>
<dbReference type="InterPro" id="IPR011010">
    <property type="entry name" value="DNA_brk_join_enz"/>
</dbReference>
<evidence type="ECO:0000313" key="7">
    <source>
        <dbReference type="EMBL" id="QEC50453.1"/>
    </source>
</evidence>
<keyword evidence="8" id="KW-1185">Reference proteome</keyword>
<dbReference type="Proteomes" id="UP000321805">
    <property type="component" value="Chromosome"/>
</dbReference>
<gene>
    <name evidence="7" type="ORF">FSW04_24620</name>
</gene>
<evidence type="ECO:0000259" key="5">
    <source>
        <dbReference type="PROSITE" id="PS51898"/>
    </source>
</evidence>
<dbReference type="InterPro" id="IPR050090">
    <property type="entry name" value="Tyrosine_recombinase_XerCD"/>
</dbReference>
<protein>
    <submittedName>
        <fullName evidence="7">Tyrosine-type recombinase/integrase</fullName>
    </submittedName>
</protein>
<dbReference type="Gene3D" id="1.10.150.130">
    <property type="match status" value="1"/>
</dbReference>
<dbReference type="EMBL" id="CP042430">
    <property type="protein sequence ID" value="QEC50453.1"/>
    <property type="molecule type" value="Genomic_DNA"/>
</dbReference>
<feature type="domain" description="Tyr recombinase" evidence="5">
    <location>
        <begin position="178"/>
        <end position="371"/>
    </location>
</feature>